<name>A0A2U2RGE5_9MICO</name>
<reference evidence="1 2" key="1">
    <citation type="submission" date="2018-05" db="EMBL/GenBank/DDBJ databases">
        <title>Brachybacterium sp. M1HQ-2T, whole genome shotgun sequence.</title>
        <authorList>
            <person name="Tuo L."/>
        </authorList>
    </citation>
    <scope>NUCLEOTIDE SEQUENCE [LARGE SCALE GENOMIC DNA]</scope>
    <source>
        <strain evidence="1 2">M1HQ-2</strain>
    </source>
</reference>
<dbReference type="Proteomes" id="UP000245590">
    <property type="component" value="Unassembled WGS sequence"/>
</dbReference>
<keyword evidence="2" id="KW-1185">Reference proteome</keyword>
<protein>
    <recommendedName>
        <fullName evidence="3">HicB family protein</fullName>
    </recommendedName>
</protein>
<accession>A0A2U2RGE5</accession>
<proteinExistence type="predicted"/>
<dbReference type="EMBL" id="QFKX01000010">
    <property type="protein sequence ID" value="PWH04937.1"/>
    <property type="molecule type" value="Genomic_DNA"/>
</dbReference>
<evidence type="ECO:0000313" key="1">
    <source>
        <dbReference type="EMBL" id="PWH04937.1"/>
    </source>
</evidence>
<organism evidence="1 2">
    <name type="scientific">Brachybacterium endophyticum</name>
    <dbReference type="NCBI Taxonomy" id="2182385"/>
    <lineage>
        <taxon>Bacteria</taxon>
        <taxon>Bacillati</taxon>
        <taxon>Actinomycetota</taxon>
        <taxon>Actinomycetes</taxon>
        <taxon>Micrococcales</taxon>
        <taxon>Dermabacteraceae</taxon>
        <taxon>Brachybacterium</taxon>
    </lineage>
</organism>
<evidence type="ECO:0008006" key="3">
    <source>
        <dbReference type="Google" id="ProtNLM"/>
    </source>
</evidence>
<dbReference type="AlphaFoldDB" id="A0A2U2RGE5"/>
<gene>
    <name evidence="1" type="ORF">DEO23_15815</name>
</gene>
<sequence>MATVTAAREGEWWTLDAPDVGAYGQSATLGDAQSAAREFIALELDIELTEVEATIVPASGDEAARALRKDVKGGVECAHTPYREAAQALYMSAQCMHQLMSA</sequence>
<evidence type="ECO:0000313" key="2">
    <source>
        <dbReference type="Proteomes" id="UP000245590"/>
    </source>
</evidence>
<comment type="caution">
    <text evidence="1">The sequence shown here is derived from an EMBL/GenBank/DDBJ whole genome shotgun (WGS) entry which is preliminary data.</text>
</comment>
<dbReference type="OrthoDB" id="5772641at2"/>
<dbReference type="RefSeq" id="WP_109276998.1">
    <property type="nucleotide sequence ID" value="NZ_QFKX01000010.1"/>
</dbReference>